<dbReference type="GO" id="GO:0016779">
    <property type="term" value="F:nucleotidyltransferase activity"/>
    <property type="evidence" value="ECO:0007669"/>
    <property type="project" value="UniProtKB-KW"/>
</dbReference>
<sequence>MKPTLVILAAGMGSRYGGLKQMDPMGPSGEVIIDYSIFDAIRAGFGKVVFVIRRDIEADFKEAFGDKLSKQIPVEYVYQEPDVSKYTSETVERSKPWGTAQAVLSAKDVVKEPFAVINADDYYGKEAYELLVKFLSDQPAGNHYSMVGYELPKTLSEFGTVSRGVCKVDENRSLTEIVERKKVGRDEAGTIRFHNPDGERGTLGEDTIVSMNMFGFTPTFFDYIDEYFGNFVRENIKDPSAEMTIPDILNELIAKNEVSVKVLTSRDSWFGVTYKEDKPDVIGRLNSLIEGGVYPDNLWGN</sequence>
<dbReference type="RefSeq" id="WP_089686528.1">
    <property type="nucleotide sequence ID" value="NZ_FNFO01000011.1"/>
</dbReference>
<proteinExistence type="predicted"/>
<dbReference type="AlphaFoldDB" id="A0A1G9R5K7"/>
<evidence type="ECO:0000259" key="3">
    <source>
        <dbReference type="Pfam" id="PF00483"/>
    </source>
</evidence>
<dbReference type="Gene3D" id="3.90.550.10">
    <property type="entry name" value="Spore Coat Polysaccharide Biosynthesis Protein SpsA, Chain A"/>
    <property type="match status" value="1"/>
</dbReference>
<evidence type="ECO:0000313" key="5">
    <source>
        <dbReference type="Proteomes" id="UP000198510"/>
    </source>
</evidence>
<reference evidence="4 5" key="1">
    <citation type="submission" date="2016-10" db="EMBL/GenBank/DDBJ databases">
        <authorList>
            <person name="de Groot N.N."/>
        </authorList>
    </citation>
    <scope>NUCLEOTIDE SEQUENCE [LARGE SCALE GENOMIC DNA]</scope>
    <source>
        <strain evidence="4 5">DSM 25186</strain>
    </source>
</reference>
<gene>
    <name evidence="4" type="ORF">SAMN05421823_11140</name>
</gene>
<dbReference type="InterPro" id="IPR005835">
    <property type="entry name" value="NTP_transferase_dom"/>
</dbReference>
<dbReference type="OrthoDB" id="9779926at2"/>
<dbReference type="Pfam" id="PF00483">
    <property type="entry name" value="NTP_transferase"/>
    <property type="match status" value="1"/>
</dbReference>
<evidence type="ECO:0000256" key="2">
    <source>
        <dbReference type="ARBA" id="ARBA00022695"/>
    </source>
</evidence>
<keyword evidence="5" id="KW-1185">Reference proteome</keyword>
<evidence type="ECO:0000256" key="1">
    <source>
        <dbReference type="ARBA" id="ARBA00022679"/>
    </source>
</evidence>
<dbReference type="InterPro" id="IPR029044">
    <property type="entry name" value="Nucleotide-diphossugar_trans"/>
</dbReference>
<dbReference type="SUPFAM" id="SSF53448">
    <property type="entry name" value="Nucleotide-diphospho-sugar transferases"/>
    <property type="match status" value="1"/>
</dbReference>
<protein>
    <submittedName>
        <fullName evidence="4">dTDP-glucose pyrophosphorylase</fullName>
    </submittedName>
</protein>
<dbReference type="PANTHER" id="PTHR43584:SF8">
    <property type="entry name" value="N-ACETYLMURAMATE ALPHA-1-PHOSPHATE URIDYLYLTRANSFERASE"/>
    <property type="match status" value="1"/>
</dbReference>
<name>A0A1G9R5K7_9BACT</name>
<accession>A0A1G9R5K7</accession>
<dbReference type="InterPro" id="IPR050065">
    <property type="entry name" value="GlmU-like"/>
</dbReference>
<dbReference type="STRING" id="1075417.SAMN05421823_11140"/>
<feature type="domain" description="Nucleotidyl transferase" evidence="3">
    <location>
        <begin position="6"/>
        <end position="269"/>
    </location>
</feature>
<dbReference type="Proteomes" id="UP000198510">
    <property type="component" value="Unassembled WGS sequence"/>
</dbReference>
<dbReference type="PANTHER" id="PTHR43584">
    <property type="entry name" value="NUCLEOTIDYL TRANSFERASE"/>
    <property type="match status" value="1"/>
</dbReference>
<dbReference type="EMBL" id="FNFO01000011">
    <property type="protein sequence ID" value="SDM18411.1"/>
    <property type="molecule type" value="Genomic_DNA"/>
</dbReference>
<evidence type="ECO:0000313" key="4">
    <source>
        <dbReference type="EMBL" id="SDM18411.1"/>
    </source>
</evidence>
<keyword evidence="1" id="KW-0808">Transferase</keyword>
<keyword evidence="2" id="KW-0548">Nucleotidyltransferase</keyword>
<organism evidence="4 5">
    <name type="scientific">Catalinimonas alkaloidigena</name>
    <dbReference type="NCBI Taxonomy" id="1075417"/>
    <lineage>
        <taxon>Bacteria</taxon>
        <taxon>Pseudomonadati</taxon>
        <taxon>Bacteroidota</taxon>
        <taxon>Cytophagia</taxon>
        <taxon>Cytophagales</taxon>
        <taxon>Catalimonadaceae</taxon>
        <taxon>Catalinimonas</taxon>
    </lineage>
</organism>